<feature type="compositionally biased region" description="Polar residues" evidence="1">
    <location>
        <begin position="810"/>
        <end position="843"/>
    </location>
</feature>
<dbReference type="GeneID" id="106076834"/>
<dbReference type="InterPro" id="IPR035234">
    <property type="entry name" value="IgGFc-bd_N"/>
</dbReference>
<dbReference type="Proteomes" id="UP001165740">
    <property type="component" value="Chromosome 18"/>
</dbReference>
<proteinExistence type="predicted"/>
<dbReference type="AlphaFoldDB" id="A0A9W2ZFJ3"/>
<dbReference type="PROSITE" id="PS51257">
    <property type="entry name" value="PROKAR_LIPOPROTEIN"/>
    <property type="match status" value="1"/>
</dbReference>
<dbReference type="InterPro" id="IPR036383">
    <property type="entry name" value="TSP1_rpt_sf"/>
</dbReference>
<reference evidence="5 6" key="1">
    <citation type="submission" date="2025-04" db="UniProtKB">
        <authorList>
            <consortium name="RefSeq"/>
        </authorList>
    </citation>
    <scope>IDENTIFICATION</scope>
</reference>
<keyword evidence="2" id="KW-1133">Transmembrane helix</keyword>
<feature type="compositionally biased region" description="Low complexity" evidence="1">
    <location>
        <begin position="744"/>
        <end position="758"/>
    </location>
</feature>
<evidence type="ECO:0000256" key="1">
    <source>
        <dbReference type="SAM" id="MobiDB-lite"/>
    </source>
</evidence>
<feature type="transmembrane region" description="Helical" evidence="2">
    <location>
        <begin position="705"/>
        <end position="725"/>
    </location>
</feature>
<evidence type="ECO:0000313" key="4">
    <source>
        <dbReference type="Proteomes" id="UP001165740"/>
    </source>
</evidence>
<keyword evidence="4" id="KW-1185">Reference proteome</keyword>
<dbReference type="InterPro" id="IPR000884">
    <property type="entry name" value="TSP1_rpt"/>
</dbReference>
<organism evidence="4 6">
    <name type="scientific">Biomphalaria glabrata</name>
    <name type="common">Bloodfluke planorb</name>
    <name type="synonym">Freshwater snail</name>
    <dbReference type="NCBI Taxonomy" id="6526"/>
    <lineage>
        <taxon>Eukaryota</taxon>
        <taxon>Metazoa</taxon>
        <taxon>Spiralia</taxon>
        <taxon>Lophotrochozoa</taxon>
        <taxon>Mollusca</taxon>
        <taxon>Gastropoda</taxon>
        <taxon>Heterobranchia</taxon>
        <taxon>Euthyneura</taxon>
        <taxon>Panpulmonata</taxon>
        <taxon>Hygrophila</taxon>
        <taxon>Lymnaeoidea</taxon>
        <taxon>Planorbidae</taxon>
        <taxon>Biomphalaria</taxon>
    </lineage>
</organism>
<sequence length="843" mass="94400">MLPKLGRSLHNEMCYLLCAWSLSCLVKYGDTGDSGLQIHHSGTWFLITIPNVSYLQRSSFISLCVTSTVQQITRVDVSFDSRQVAVTYIGQNNLHTETINILGYNEKNYIQRAPGLMEPFLIKSQNPIIVSVLVIDEANLTSTASFQALPVQSWGRSYIIVTLNQHAFLFIMTIKDQQAWIELKCTTPCNHPFHGSVHLQSMKAVTISFCLESYTGNLTGTKIAALNPIGVIAGNCWSEIEKCDYPTPTMKDMSLEMFLPTVTFGTEFITFRITSEIIEHVVENLIISVTDNTRVAIISGRSFVSVTLAKAGDTHSFFLQRSDSPRKITSSHPIQFLLVSRPNCSDPSLRSVLGLGGVALSLLIPTNMYFTFYAWSLPIQEWMAVVVIIKQKGNNVEMLDESLTNREFTNWQMANEPWEVGELRIHKQYQASSISKFGCFVFGISNTITFMHMSGYSLNVDCNTSRPQPSDNIDNDCDGLIDEEVEDGRDSDHDFLVDEDVKRKINGQWSKWEAWHCNNDTHQTRARYCNSPEPEHGGDMCQGTSNESIFFNLCGTIRTPKPNFSVWSQWSEWDCSIPCSDGTQLIQRLRQCVKVDTAYGQHCAGRKGDIRPCSLCKENSGGGVCASFHWGEACEKECYNCQDPCSKQEGICSGCKAGYKNFLNACEEACGWNEYGEDCKFSCMEKCGADCGERMFGTCLASFNALYILMFLFLILTLLTMIHALKKHKQTEIVEEQSTYAKFSSTTSGTTSSLTGLSKYNPIKPSSTEIDPTQGRETEPNKPEPNKPESNKAEHKQGKSSKTESKQRKIQQNGTQPTQIYQNGTKPNQTHQSGTQLTQPQQN</sequence>
<dbReference type="PANTHER" id="PTHR46534:SF1">
    <property type="entry name" value="IGGFC-BINDING PROTEIN N-TERMINAL DOMAIN-CONTAINING PROTEIN"/>
    <property type="match status" value="1"/>
</dbReference>
<evidence type="ECO:0000313" key="5">
    <source>
        <dbReference type="RefSeq" id="XP_055873679.1"/>
    </source>
</evidence>
<dbReference type="Pfam" id="PF17517">
    <property type="entry name" value="IgGFc_binding"/>
    <property type="match status" value="1"/>
</dbReference>
<keyword evidence="2" id="KW-0812">Transmembrane</keyword>
<evidence type="ECO:0000313" key="6">
    <source>
        <dbReference type="RefSeq" id="XP_055873680.1"/>
    </source>
</evidence>
<feature type="compositionally biased region" description="Basic and acidic residues" evidence="1">
    <location>
        <begin position="774"/>
        <end position="807"/>
    </location>
</feature>
<dbReference type="SUPFAM" id="SSF82895">
    <property type="entry name" value="TSP-1 type 1 repeat"/>
    <property type="match status" value="1"/>
</dbReference>
<evidence type="ECO:0000259" key="3">
    <source>
        <dbReference type="Pfam" id="PF17517"/>
    </source>
</evidence>
<name>A0A9W2ZFJ3_BIOGL</name>
<keyword evidence="2" id="KW-0472">Membrane</keyword>
<dbReference type="OrthoDB" id="10005154at2759"/>
<dbReference type="RefSeq" id="XP_055873679.1">
    <property type="nucleotide sequence ID" value="XM_056017704.1"/>
</dbReference>
<feature type="region of interest" description="Disordered" evidence="1">
    <location>
        <begin position="739"/>
        <end position="843"/>
    </location>
</feature>
<protein>
    <submittedName>
        <fullName evidence="5 6">Uncharacterized protein LOC106076834</fullName>
    </submittedName>
</protein>
<dbReference type="PROSITE" id="PS50092">
    <property type="entry name" value="TSP1"/>
    <property type="match status" value="1"/>
</dbReference>
<accession>A0A9W2ZFJ3</accession>
<dbReference type="PANTHER" id="PTHR46534">
    <property type="entry name" value="IGGFC_BINDING DOMAIN-CONTAINING PROTEIN"/>
    <property type="match status" value="1"/>
</dbReference>
<feature type="domain" description="IgGFc-binding protein N-terminal" evidence="3">
    <location>
        <begin position="147"/>
        <end position="443"/>
    </location>
</feature>
<evidence type="ECO:0000256" key="2">
    <source>
        <dbReference type="SAM" id="Phobius"/>
    </source>
</evidence>
<gene>
    <name evidence="5 6" type="primary">LOC106076834</name>
</gene>
<dbReference type="Gene3D" id="2.20.100.10">
    <property type="entry name" value="Thrombospondin type-1 (TSP1) repeat"/>
    <property type="match status" value="2"/>
</dbReference>
<dbReference type="RefSeq" id="XP_055873680.1">
    <property type="nucleotide sequence ID" value="XM_056017705.1"/>
</dbReference>